<dbReference type="EMBL" id="JAHLQL010000001">
    <property type="protein sequence ID" value="MBU5591087.1"/>
    <property type="molecule type" value="Genomic_DNA"/>
</dbReference>
<proteinExistence type="predicted"/>
<dbReference type="InterPro" id="IPR022605">
    <property type="entry name" value="DUF2920"/>
</dbReference>
<dbReference type="Pfam" id="PF11144">
    <property type="entry name" value="DUF2920"/>
    <property type="match status" value="1"/>
</dbReference>
<comment type="caution">
    <text evidence="1">The sequence shown here is derived from an EMBL/GenBank/DDBJ whole genome shotgun (WGS) entry which is preliminary data.</text>
</comment>
<sequence length="376" mass="43534">MADSYEIDVFTQESIYSYEEDSSNFSRSMKVYFSIPKNGTDEDTGLLLLVAGFGGKPTSNVYKKMRDKLADEYNLVTVQCEYFGYEFMQSPEKILTPHIEKKQLKNTFTYEEIEEIFKNGVFNFDAFLNVGSKYKINMDVTTDLHEENVNNFNDMGLLQCTDNLTAVLNVMNILYDNKYSFNSKKTIIYGHSHGAYLAYLCNAFAPNLFSLLIDNSAWLYPAYLNANRVLYKENGNLTLSIHFDYIAKKIIKDTELLNLFNLYSQFSNNCNIISYHGITDNLVSCSEKSDFCNKINYCMYNEISENDVDDFVFKSTNHGLNADFIKLYNYTMSNFNISFEKGTTFDLPSNLIYTTTKYRYIINYDNVIPKITIKEK</sequence>
<dbReference type="Proteomes" id="UP000736583">
    <property type="component" value="Unassembled WGS sequence"/>
</dbReference>
<organism evidence="1 2">
    <name type="scientific">Clostridium simiarum</name>
    <dbReference type="NCBI Taxonomy" id="2841506"/>
    <lineage>
        <taxon>Bacteria</taxon>
        <taxon>Bacillati</taxon>
        <taxon>Bacillota</taxon>
        <taxon>Clostridia</taxon>
        <taxon>Eubacteriales</taxon>
        <taxon>Clostridiaceae</taxon>
        <taxon>Clostridium</taxon>
    </lineage>
</organism>
<protein>
    <submittedName>
        <fullName evidence="1">DUF2920 family protein</fullName>
    </submittedName>
</protein>
<gene>
    <name evidence="1" type="ORF">KQI89_04865</name>
</gene>
<keyword evidence="2" id="KW-1185">Reference proteome</keyword>
<name>A0ABS6EXZ1_9CLOT</name>
<evidence type="ECO:0000313" key="2">
    <source>
        <dbReference type="Proteomes" id="UP000736583"/>
    </source>
</evidence>
<dbReference type="RefSeq" id="WP_216456121.1">
    <property type="nucleotide sequence ID" value="NZ_JAHLQL010000001.1"/>
</dbReference>
<reference evidence="1 2" key="1">
    <citation type="submission" date="2021-06" db="EMBL/GenBank/DDBJ databases">
        <authorList>
            <person name="Sun Q."/>
            <person name="Li D."/>
        </authorList>
    </citation>
    <scope>NUCLEOTIDE SEQUENCE [LARGE SCALE GENOMIC DNA]</scope>
    <source>
        <strain evidence="1 2">MSJ-4</strain>
    </source>
</reference>
<accession>A0ABS6EXZ1</accession>
<evidence type="ECO:0000313" key="1">
    <source>
        <dbReference type="EMBL" id="MBU5591087.1"/>
    </source>
</evidence>